<dbReference type="EMBL" id="AHAM01000125">
    <property type="protein sequence ID" value="EHK56349.1"/>
    <property type="molecule type" value="Genomic_DNA"/>
</dbReference>
<accession>H0HSD9</accession>
<proteinExistence type="predicted"/>
<name>H0HSD9_9HYPH</name>
<dbReference type="RefSeq" id="WP_008836699.1">
    <property type="nucleotide sequence ID" value="NZ_AHAM01000125.1"/>
</dbReference>
<keyword evidence="2" id="KW-1185">Reference proteome</keyword>
<gene>
    <name evidence="1" type="ORF">MAXJ12_15389</name>
</gene>
<dbReference type="AlphaFoldDB" id="H0HSD9"/>
<evidence type="ECO:0000313" key="2">
    <source>
        <dbReference type="Proteomes" id="UP000003250"/>
    </source>
</evidence>
<dbReference type="OrthoDB" id="8092625at2"/>
<dbReference type="PATRIC" id="fig|1107882.3.peg.3000"/>
<evidence type="ECO:0000313" key="1">
    <source>
        <dbReference type="EMBL" id="EHK56349.1"/>
    </source>
</evidence>
<evidence type="ECO:0008006" key="3">
    <source>
        <dbReference type="Google" id="ProtNLM"/>
    </source>
</evidence>
<organism evidence="1 2">
    <name type="scientific">Mesorhizobium alhagi CCNWXJ12-2</name>
    <dbReference type="NCBI Taxonomy" id="1107882"/>
    <lineage>
        <taxon>Bacteria</taxon>
        <taxon>Pseudomonadati</taxon>
        <taxon>Pseudomonadota</taxon>
        <taxon>Alphaproteobacteria</taxon>
        <taxon>Hyphomicrobiales</taxon>
        <taxon>Phyllobacteriaceae</taxon>
        <taxon>Allomesorhizobium</taxon>
    </lineage>
</organism>
<reference evidence="1 2" key="1">
    <citation type="journal article" date="2012" name="J. Bacteriol.">
        <title>Draft Genome Sequence of Mesorhizobium alhagi CCNWXJ12-2T, a Novel Salt-Resistant Species Isolated from the Desert of Northwestern China.</title>
        <authorList>
            <person name="Zhou M."/>
            <person name="Chen W."/>
            <person name="Chen H."/>
            <person name="Wei G."/>
        </authorList>
    </citation>
    <scope>NUCLEOTIDE SEQUENCE [LARGE SCALE GENOMIC DNA]</scope>
    <source>
        <strain evidence="1 2">CCNWXJ12-2</strain>
    </source>
</reference>
<dbReference type="Gene3D" id="6.10.250.730">
    <property type="match status" value="1"/>
</dbReference>
<sequence>MENGPDKGFQQPVVISLDQGGEPIAVRNTRQATDLLLTQWPARRGPRHRDAVDACLKVLDGHRSTVDARNAFIEAAEEAGILVGESAH</sequence>
<dbReference type="InterPro" id="IPR010385">
    <property type="entry name" value="DUF982"/>
</dbReference>
<protein>
    <recommendedName>
        <fullName evidence="3">DUF982 domain-containing protein</fullName>
    </recommendedName>
</protein>
<dbReference type="Pfam" id="PF06169">
    <property type="entry name" value="DUF982"/>
    <property type="match status" value="1"/>
</dbReference>
<dbReference type="Proteomes" id="UP000003250">
    <property type="component" value="Unassembled WGS sequence"/>
</dbReference>